<name>A0A077R008_9BASI</name>
<feature type="compositionally biased region" description="Basic and acidic residues" evidence="1">
    <location>
        <begin position="74"/>
        <end position="85"/>
    </location>
</feature>
<feature type="compositionally biased region" description="Basic residues" evidence="1">
    <location>
        <begin position="281"/>
        <end position="290"/>
    </location>
</feature>
<sequence length="290" mass="31899">MDGIGFMASLQATTLAQGGATQLSPEPMRRSTRSSPTFSVANKAKVFANKSRSFFSISSSSSTGSRNSLYSSSHSDHSHRGEDLRSPSTIDSRSFFALSTSSPLSGEKQPRGLHQPRSPLSSNVRSAGHLSSQQAVSRMKTKYQSGWHTETKFHADVDPSWILTLVDNGYVPPSPETIPVRFPSLGPDSNNSWEDSDIEPSRASSLLDHELVHISFDDGPRPSDTNLPPLMSLSVAEQVAISFGNQIDRHKHGTTDYQASLQSQTRTPSTRFWTSRSTRLERRRRPHTAT</sequence>
<feature type="region of interest" description="Disordered" evidence="1">
    <location>
        <begin position="253"/>
        <end position="290"/>
    </location>
</feature>
<feature type="region of interest" description="Disordered" evidence="1">
    <location>
        <begin position="15"/>
        <end position="39"/>
    </location>
</feature>
<feature type="compositionally biased region" description="Polar residues" evidence="1">
    <location>
        <begin position="15"/>
        <end position="24"/>
    </location>
</feature>
<proteinExistence type="predicted"/>
<dbReference type="AlphaFoldDB" id="A0A077R008"/>
<evidence type="ECO:0000313" key="2">
    <source>
        <dbReference type="EMBL" id="CDI51983.1"/>
    </source>
</evidence>
<feature type="compositionally biased region" description="Polar residues" evidence="1">
    <location>
        <begin position="255"/>
        <end position="273"/>
    </location>
</feature>
<reference evidence="2" key="1">
    <citation type="journal article" date="2014" name="Genome Biol. Evol.">
        <title>Gene Loss Rather Than Gene Gain Is Associated with a Host Jump from Monocots to Dicots in the Smut Fungus Melanopsichium pennsylvanicum.</title>
        <authorList>
            <person name="Sharma R."/>
            <person name="Mishra B."/>
            <person name="Runge F."/>
            <person name="Thines M."/>
        </authorList>
    </citation>
    <scope>NUCLEOTIDE SEQUENCE</scope>
    <source>
        <strain evidence="2">4</strain>
    </source>
</reference>
<feature type="compositionally biased region" description="Polar residues" evidence="1">
    <location>
        <begin position="118"/>
        <end position="132"/>
    </location>
</feature>
<evidence type="ECO:0000256" key="1">
    <source>
        <dbReference type="SAM" id="MobiDB-lite"/>
    </source>
</evidence>
<feature type="compositionally biased region" description="Polar residues" evidence="1">
    <location>
        <begin position="86"/>
        <end position="104"/>
    </location>
</feature>
<feature type="region of interest" description="Disordered" evidence="1">
    <location>
        <begin position="180"/>
        <end position="199"/>
    </location>
</feature>
<protein>
    <submittedName>
        <fullName evidence="2">Uncharacterized protein</fullName>
    </submittedName>
</protein>
<feature type="compositionally biased region" description="Low complexity" evidence="1">
    <location>
        <begin position="56"/>
        <end position="73"/>
    </location>
</feature>
<dbReference type="EMBL" id="HG529524">
    <property type="protein sequence ID" value="CDI51983.1"/>
    <property type="molecule type" value="Genomic_DNA"/>
</dbReference>
<organism evidence="2">
    <name type="scientific">Melanopsichium pennsylvanicum 4</name>
    <dbReference type="NCBI Taxonomy" id="1398559"/>
    <lineage>
        <taxon>Eukaryota</taxon>
        <taxon>Fungi</taxon>
        <taxon>Dikarya</taxon>
        <taxon>Basidiomycota</taxon>
        <taxon>Ustilaginomycotina</taxon>
        <taxon>Ustilaginomycetes</taxon>
        <taxon>Ustilaginales</taxon>
        <taxon>Ustilaginaceae</taxon>
        <taxon>Melanopsichium</taxon>
    </lineage>
</organism>
<accession>A0A077R008</accession>
<feature type="region of interest" description="Disordered" evidence="1">
    <location>
        <begin position="56"/>
        <end position="132"/>
    </location>
</feature>